<feature type="transmembrane region" description="Helical" evidence="11">
    <location>
        <begin position="390"/>
        <end position="407"/>
    </location>
</feature>
<evidence type="ECO:0000256" key="5">
    <source>
        <dbReference type="ARBA" id="ARBA00022970"/>
    </source>
</evidence>
<dbReference type="PANTHER" id="PTHR22950">
    <property type="entry name" value="AMINO ACID TRANSPORTER"/>
    <property type="match status" value="1"/>
</dbReference>
<dbReference type="GO" id="GO:0016020">
    <property type="term" value="C:membrane"/>
    <property type="evidence" value="ECO:0007669"/>
    <property type="project" value="UniProtKB-SubCell"/>
</dbReference>
<reference evidence="13" key="1">
    <citation type="submission" date="2022-01" db="EMBL/GenBank/DDBJ databases">
        <authorList>
            <person name="Braso-Vives M."/>
        </authorList>
    </citation>
    <scope>NUCLEOTIDE SEQUENCE</scope>
</reference>
<evidence type="ECO:0000256" key="10">
    <source>
        <dbReference type="ARBA" id="ARBA00041723"/>
    </source>
</evidence>
<feature type="transmembrane region" description="Helical" evidence="11">
    <location>
        <begin position="360"/>
        <end position="384"/>
    </location>
</feature>
<keyword evidence="5" id="KW-0029">Amino-acid transport</keyword>
<evidence type="ECO:0000313" key="13">
    <source>
        <dbReference type="EMBL" id="CAH1238537.1"/>
    </source>
</evidence>
<feature type="transmembrane region" description="Helical" evidence="11">
    <location>
        <begin position="239"/>
        <end position="262"/>
    </location>
</feature>
<keyword evidence="6 11" id="KW-1133">Transmembrane helix</keyword>
<evidence type="ECO:0000256" key="8">
    <source>
        <dbReference type="ARBA" id="ARBA00037101"/>
    </source>
</evidence>
<dbReference type="GO" id="GO:0015179">
    <property type="term" value="F:L-amino acid transmembrane transporter activity"/>
    <property type="evidence" value="ECO:0007669"/>
    <property type="project" value="TreeGrafter"/>
</dbReference>
<feature type="transmembrane region" description="Helical" evidence="11">
    <location>
        <begin position="73"/>
        <end position="95"/>
    </location>
</feature>
<feature type="transmembrane region" description="Helical" evidence="11">
    <location>
        <begin position="419"/>
        <end position="440"/>
    </location>
</feature>
<sequence>MDSEATEMEEKKYIIEKSQSGEFTVPSDMGQLIEDEDQKREQSNIPQASFNFINSIIGSGIIGMPYALKQAGFPMGVLLILIVALITDYSVILLIRGGNLSGTKNYQDLVRAAFGFPGFIFLSIVQFVYPFIAMISYNIITGDTITKVMMRISGVEVDEETGQVYVTETNILANRYFIICLCTLFVTLPLSLYRNVAKLAKASLFACLLVVFIIIAVIIRSTDMHIPPTEGAYTFAKPGFAQAVGIMAFSFVCHHNTFLIYGSLEEPTVHRWSIVTHISVVVSFIATVVFAACGYATFTGFTQGDVLENYCHEDDLINAARFCYGVCIMLTFPVECFVCREVIENFFFQAAQPTTTLRHVIETVLIVGATLGASLATDCLGIVLELNGTLGATPLVFILPAACYMKLEEGKFYSAKKLPSLLIVIAGAIVMVIGFIMAVLSPQGCSHGKEMSYCHANDVNATDFSTFIPSTEMSMLASSTVPSMISSTTTPFSNFSSIGP</sequence>
<evidence type="ECO:0000256" key="6">
    <source>
        <dbReference type="ARBA" id="ARBA00022989"/>
    </source>
</evidence>
<organism evidence="13 14">
    <name type="scientific">Branchiostoma lanceolatum</name>
    <name type="common">Common lancelet</name>
    <name type="synonym">Amphioxus lanceolatum</name>
    <dbReference type="NCBI Taxonomy" id="7740"/>
    <lineage>
        <taxon>Eukaryota</taxon>
        <taxon>Metazoa</taxon>
        <taxon>Chordata</taxon>
        <taxon>Cephalochordata</taxon>
        <taxon>Leptocardii</taxon>
        <taxon>Amphioxiformes</taxon>
        <taxon>Branchiostomatidae</taxon>
        <taxon>Branchiostoma</taxon>
    </lineage>
</organism>
<evidence type="ECO:0000256" key="9">
    <source>
        <dbReference type="ARBA" id="ARBA00040814"/>
    </source>
</evidence>
<dbReference type="InterPro" id="IPR013057">
    <property type="entry name" value="AA_transpt_TM"/>
</dbReference>
<name>A0A8J9VXX7_BRALA</name>
<gene>
    <name evidence="13" type="primary">SLC38A11</name>
    <name evidence="13" type="ORF">BLAG_LOCUS3105</name>
</gene>
<accession>A0A8J9VXX7</accession>
<feature type="transmembrane region" description="Helical" evidence="11">
    <location>
        <begin position="116"/>
        <end position="140"/>
    </location>
</feature>
<feature type="transmembrane region" description="Helical" evidence="11">
    <location>
        <begin position="274"/>
        <end position="298"/>
    </location>
</feature>
<feature type="transmembrane region" description="Helical" evidence="11">
    <location>
        <begin position="173"/>
        <end position="192"/>
    </location>
</feature>
<comment type="similarity">
    <text evidence="2">Belongs to the amino acid/polyamine transporter 2 family.</text>
</comment>
<evidence type="ECO:0000256" key="4">
    <source>
        <dbReference type="ARBA" id="ARBA00022692"/>
    </source>
</evidence>
<dbReference type="Pfam" id="PF01490">
    <property type="entry name" value="Aa_trans"/>
    <property type="match status" value="1"/>
</dbReference>
<protein>
    <recommendedName>
        <fullName evidence="9">Putative sodium-coupled neutral amino acid transporter 11</fullName>
    </recommendedName>
    <alternativeName>
        <fullName evidence="10">Solute carrier family 38 member 11</fullName>
    </alternativeName>
</protein>
<feature type="transmembrane region" description="Helical" evidence="11">
    <location>
        <begin position="199"/>
        <end position="219"/>
    </location>
</feature>
<evidence type="ECO:0000256" key="11">
    <source>
        <dbReference type="SAM" id="Phobius"/>
    </source>
</evidence>
<evidence type="ECO:0000313" key="14">
    <source>
        <dbReference type="Proteomes" id="UP000838412"/>
    </source>
</evidence>
<dbReference type="PANTHER" id="PTHR22950:SF458">
    <property type="entry name" value="SODIUM-COUPLED NEUTRAL AMINO ACID TRANSPORTER 11-RELATED"/>
    <property type="match status" value="1"/>
</dbReference>
<evidence type="ECO:0000256" key="3">
    <source>
        <dbReference type="ARBA" id="ARBA00022448"/>
    </source>
</evidence>
<comment type="function">
    <text evidence="8">Putative sodium-dependent amino acid/proton antiporter.</text>
</comment>
<keyword evidence="4 11" id="KW-0812">Transmembrane</keyword>
<evidence type="ECO:0000259" key="12">
    <source>
        <dbReference type="Pfam" id="PF01490"/>
    </source>
</evidence>
<keyword evidence="3" id="KW-0813">Transport</keyword>
<dbReference type="AlphaFoldDB" id="A0A8J9VXX7"/>
<keyword evidence="14" id="KW-1185">Reference proteome</keyword>
<evidence type="ECO:0000256" key="1">
    <source>
        <dbReference type="ARBA" id="ARBA00004141"/>
    </source>
</evidence>
<dbReference type="EMBL" id="OV696695">
    <property type="protein sequence ID" value="CAH1238537.1"/>
    <property type="molecule type" value="Genomic_DNA"/>
</dbReference>
<feature type="domain" description="Amino acid transporter transmembrane" evidence="12">
    <location>
        <begin position="42"/>
        <end position="439"/>
    </location>
</feature>
<dbReference type="OrthoDB" id="28208at2759"/>
<feature type="transmembrane region" description="Helical" evidence="11">
    <location>
        <begin position="48"/>
        <end position="67"/>
    </location>
</feature>
<evidence type="ECO:0000256" key="7">
    <source>
        <dbReference type="ARBA" id="ARBA00023136"/>
    </source>
</evidence>
<evidence type="ECO:0000256" key="2">
    <source>
        <dbReference type="ARBA" id="ARBA00008066"/>
    </source>
</evidence>
<keyword evidence="7 11" id="KW-0472">Membrane</keyword>
<comment type="subcellular location">
    <subcellularLocation>
        <location evidence="1">Membrane</location>
        <topology evidence="1">Multi-pass membrane protein</topology>
    </subcellularLocation>
</comment>
<feature type="transmembrane region" description="Helical" evidence="11">
    <location>
        <begin position="318"/>
        <end position="339"/>
    </location>
</feature>
<dbReference type="Proteomes" id="UP000838412">
    <property type="component" value="Chromosome 10"/>
</dbReference>
<proteinExistence type="inferred from homology"/>